<protein>
    <submittedName>
        <fullName evidence="1">Uncharacterized protein</fullName>
    </submittedName>
</protein>
<dbReference type="Gene3D" id="3.40.630.30">
    <property type="match status" value="1"/>
</dbReference>
<reference evidence="1" key="1">
    <citation type="journal article" date="2021" name="Mol. Ecol. Resour.">
        <title>Apolygus lucorum genome provides insights into omnivorousness and mesophyll feeding.</title>
        <authorList>
            <person name="Liu Y."/>
            <person name="Liu H."/>
            <person name="Wang H."/>
            <person name="Huang T."/>
            <person name="Liu B."/>
            <person name="Yang B."/>
            <person name="Yin L."/>
            <person name="Li B."/>
            <person name="Zhang Y."/>
            <person name="Zhang S."/>
            <person name="Jiang F."/>
            <person name="Zhang X."/>
            <person name="Ren Y."/>
            <person name="Wang B."/>
            <person name="Wang S."/>
            <person name="Lu Y."/>
            <person name="Wu K."/>
            <person name="Fan W."/>
            <person name="Wang G."/>
        </authorList>
    </citation>
    <scope>NUCLEOTIDE SEQUENCE</scope>
    <source>
        <strain evidence="1">12Hb</strain>
    </source>
</reference>
<accession>A0A8S9X1E4</accession>
<dbReference type="AlphaFoldDB" id="A0A8S9X1E4"/>
<proteinExistence type="predicted"/>
<keyword evidence="2" id="KW-1185">Reference proteome</keyword>
<gene>
    <name evidence="1" type="ORF">GE061_004292</name>
</gene>
<evidence type="ECO:0000313" key="1">
    <source>
        <dbReference type="EMBL" id="KAF6201896.1"/>
    </source>
</evidence>
<dbReference type="EMBL" id="WIXP02000012">
    <property type="protein sequence ID" value="KAF6201896.1"/>
    <property type="molecule type" value="Genomic_DNA"/>
</dbReference>
<name>A0A8S9X1E4_APOLU</name>
<comment type="caution">
    <text evidence="1">The sequence shown here is derived from an EMBL/GenBank/DDBJ whole genome shotgun (WGS) entry which is preliminary data.</text>
</comment>
<organism evidence="1 2">
    <name type="scientific">Apolygus lucorum</name>
    <name type="common">Small green plant bug</name>
    <name type="synonym">Lygocoris lucorum</name>
    <dbReference type="NCBI Taxonomy" id="248454"/>
    <lineage>
        <taxon>Eukaryota</taxon>
        <taxon>Metazoa</taxon>
        <taxon>Ecdysozoa</taxon>
        <taxon>Arthropoda</taxon>
        <taxon>Hexapoda</taxon>
        <taxon>Insecta</taxon>
        <taxon>Pterygota</taxon>
        <taxon>Neoptera</taxon>
        <taxon>Paraneoptera</taxon>
        <taxon>Hemiptera</taxon>
        <taxon>Heteroptera</taxon>
        <taxon>Panheteroptera</taxon>
        <taxon>Cimicomorpha</taxon>
        <taxon>Miridae</taxon>
        <taxon>Mirini</taxon>
        <taxon>Apolygus</taxon>
    </lineage>
</organism>
<dbReference type="Proteomes" id="UP000466442">
    <property type="component" value="Linkage Group LG12"/>
</dbReference>
<sequence>MKLRTRVMCEDDLNLADDFISRNFYEDEPIVLANNIPFTPKGINKLFLRHGASIVASDVETGAVVGMAINDTENKERRCYMLSADDKKVIFCLSSEVPTIMTLIGGTVIPTYLFVHFK</sequence>
<evidence type="ECO:0000313" key="2">
    <source>
        <dbReference type="Proteomes" id="UP000466442"/>
    </source>
</evidence>
<dbReference type="OrthoDB" id="8191594at2759"/>